<gene>
    <name evidence="1" type="ORF">EJ377_03770</name>
</gene>
<proteinExistence type="predicted"/>
<name>A0A3S0VJ91_9FLAO</name>
<reference evidence="1 2" key="1">
    <citation type="submission" date="2018-12" db="EMBL/GenBank/DDBJ databases">
        <title>Draft Genome Sequence of Chryseobacterium arthrosphaerae strain ED882-96 Isolated from the Blood of a Patient with Liver Cirrhosis in Taiwan.</title>
        <authorList>
            <person name="Lin J.-N."/>
            <person name="Lai C.-H."/>
            <person name="Yang C.-H."/>
            <person name="Huang Y.-H."/>
        </authorList>
    </citation>
    <scope>NUCLEOTIDE SEQUENCE [LARGE SCALE GENOMIC DNA]</scope>
    <source>
        <strain evidence="1 2">ED882-96</strain>
    </source>
</reference>
<sequence>MLFVVLGMKAQINLNTGSTTVGTAPVSTFFSYSYVQQIYPKQELNASAAGNITGLTFYVDPSVTLQIHQTGRFIWA</sequence>
<dbReference type="EMBL" id="RYFC01000001">
    <property type="protein sequence ID" value="RTZ49577.1"/>
    <property type="molecule type" value="Genomic_DNA"/>
</dbReference>
<evidence type="ECO:0000313" key="1">
    <source>
        <dbReference type="EMBL" id="RTZ49577.1"/>
    </source>
</evidence>
<accession>A0A3S0VJ91</accession>
<dbReference type="AlphaFoldDB" id="A0A3S0VJ91"/>
<organism evidence="1 2">
    <name type="scientific">Chryseobacterium arthrosphaerae</name>
    <dbReference type="NCBI Taxonomy" id="651561"/>
    <lineage>
        <taxon>Bacteria</taxon>
        <taxon>Pseudomonadati</taxon>
        <taxon>Bacteroidota</taxon>
        <taxon>Flavobacteriia</taxon>
        <taxon>Flavobacteriales</taxon>
        <taxon>Weeksellaceae</taxon>
        <taxon>Chryseobacterium group</taxon>
        <taxon>Chryseobacterium</taxon>
    </lineage>
</organism>
<dbReference type="Proteomes" id="UP000276953">
    <property type="component" value="Unassembled WGS sequence"/>
</dbReference>
<protein>
    <submittedName>
        <fullName evidence="1">Uncharacterized protein</fullName>
    </submittedName>
</protein>
<comment type="caution">
    <text evidence="1">The sequence shown here is derived from an EMBL/GenBank/DDBJ whole genome shotgun (WGS) entry which is preliminary data.</text>
</comment>
<evidence type="ECO:0000313" key="2">
    <source>
        <dbReference type="Proteomes" id="UP000276953"/>
    </source>
</evidence>